<dbReference type="InterPro" id="IPR030184">
    <property type="entry name" value="WAT1-related"/>
</dbReference>
<gene>
    <name evidence="8" type="ORF">FSB_LOCUS21938</name>
</gene>
<proteinExistence type="inferred from homology"/>
<feature type="domain" description="EamA" evidence="7">
    <location>
        <begin position="17"/>
        <end position="157"/>
    </location>
</feature>
<keyword evidence="4 6" id="KW-1133">Transmembrane helix</keyword>
<keyword evidence="3 6" id="KW-0812">Transmembrane</keyword>
<feature type="transmembrane region" description="Helical" evidence="6">
    <location>
        <begin position="44"/>
        <end position="66"/>
    </location>
</feature>
<evidence type="ECO:0000256" key="6">
    <source>
        <dbReference type="RuleBase" id="RU363077"/>
    </source>
</evidence>
<evidence type="ECO:0000256" key="5">
    <source>
        <dbReference type="ARBA" id="ARBA00023136"/>
    </source>
</evidence>
<evidence type="ECO:0000259" key="7">
    <source>
        <dbReference type="Pfam" id="PF00892"/>
    </source>
</evidence>
<keyword evidence="5 6" id="KW-0472">Membrane</keyword>
<dbReference type="InterPro" id="IPR000620">
    <property type="entry name" value="EamA_dom"/>
</dbReference>
<dbReference type="GO" id="GO:0016020">
    <property type="term" value="C:membrane"/>
    <property type="evidence" value="ECO:0007669"/>
    <property type="project" value="UniProtKB-SubCell"/>
</dbReference>
<feature type="transmembrane region" description="Helical" evidence="6">
    <location>
        <begin position="78"/>
        <end position="100"/>
    </location>
</feature>
<feature type="transmembrane region" description="Helical" evidence="6">
    <location>
        <begin position="255"/>
        <end position="275"/>
    </location>
</feature>
<feature type="transmembrane region" description="Helical" evidence="6">
    <location>
        <begin position="191"/>
        <end position="211"/>
    </location>
</feature>
<evidence type="ECO:0000256" key="1">
    <source>
        <dbReference type="ARBA" id="ARBA00004141"/>
    </source>
</evidence>
<comment type="subcellular location">
    <subcellularLocation>
        <location evidence="1 6">Membrane</location>
        <topology evidence="1 6">Multi-pass membrane protein</topology>
    </subcellularLocation>
</comment>
<name>A0A2N9FTP9_FAGSY</name>
<dbReference type="AlphaFoldDB" id="A0A2N9FTP9"/>
<feature type="domain" description="EamA" evidence="7">
    <location>
        <begin position="193"/>
        <end position="331"/>
    </location>
</feature>
<feature type="transmembrane region" description="Helical" evidence="6">
    <location>
        <begin position="287"/>
        <end position="306"/>
    </location>
</feature>
<evidence type="ECO:0000256" key="3">
    <source>
        <dbReference type="ARBA" id="ARBA00022692"/>
    </source>
</evidence>
<protein>
    <recommendedName>
        <fullName evidence="6">WAT1-related protein</fullName>
    </recommendedName>
</protein>
<evidence type="ECO:0000313" key="8">
    <source>
        <dbReference type="EMBL" id="SPC94056.1"/>
    </source>
</evidence>
<feature type="transmembrane region" description="Helical" evidence="6">
    <location>
        <begin position="223"/>
        <end position="243"/>
    </location>
</feature>
<dbReference type="PANTHER" id="PTHR31218">
    <property type="entry name" value="WAT1-RELATED PROTEIN"/>
    <property type="match status" value="1"/>
</dbReference>
<organism evidence="8">
    <name type="scientific">Fagus sylvatica</name>
    <name type="common">Beechnut</name>
    <dbReference type="NCBI Taxonomy" id="28930"/>
    <lineage>
        <taxon>Eukaryota</taxon>
        <taxon>Viridiplantae</taxon>
        <taxon>Streptophyta</taxon>
        <taxon>Embryophyta</taxon>
        <taxon>Tracheophyta</taxon>
        <taxon>Spermatophyta</taxon>
        <taxon>Magnoliopsida</taxon>
        <taxon>eudicotyledons</taxon>
        <taxon>Gunneridae</taxon>
        <taxon>Pentapetalae</taxon>
        <taxon>rosids</taxon>
        <taxon>fabids</taxon>
        <taxon>Fagales</taxon>
        <taxon>Fagaceae</taxon>
        <taxon>Fagus</taxon>
    </lineage>
</organism>
<feature type="transmembrane region" description="Helical" evidence="6">
    <location>
        <begin position="106"/>
        <end position="127"/>
    </location>
</feature>
<dbReference type="EMBL" id="OIVN01001446">
    <property type="protein sequence ID" value="SPC94056.1"/>
    <property type="molecule type" value="Genomic_DNA"/>
</dbReference>
<feature type="transmembrane region" description="Helical" evidence="6">
    <location>
        <begin position="312"/>
        <end position="331"/>
    </location>
</feature>
<evidence type="ECO:0000256" key="2">
    <source>
        <dbReference type="ARBA" id="ARBA00007635"/>
    </source>
</evidence>
<dbReference type="Pfam" id="PF00892">
    <property type="entry name" value="EamA"/>
    <property type="match status" value="2"/>
</dbReference>
<accession>A0A2N9FTP9</accession>
<dbReference type="GO" id="GO:0022857">
    <property type="term" value="F:transmembrane transporter activity"/>
    <property type="evidence" value="ECO:0007669"/>
    <property type="project" value="InterPro"/>
</dbReference>
<sequence length="407" mass="44724">MEGQGGYGNFMQRCKPYIAMISLQFGYAGMNIITKVSLNRGMSHYVLVVYRHAFATAAIAPFALILERKLRPKITFPIFMQLFVLGLLGPVIDQNFYYAGLKFTSPTFSCALSNMLPAMTFVMAVIFRMEKLNMKKVRCQAKVVGTIVTVVGAMLMTLYKGKALNLVWSGSIYHPTSNGPAVATGVSDKDWVKGSILLIIATLSWASFFILQAVTMRKYTAPLSLTTLVCFIGTLQSIAVTFVMEHRPSVWTIGWDMNLLAAAYAGIVSSSIAYYVQGLVMEKRGPVFVTAFSPLMMIIVAIMGSFILAEKIYVGAVLGAVLIVMGLYSVLWGKYKEYKEKEAIEEIPEVVKCGGENGRLAIVIEEDIEANDIKMPKSEANKETMPVLAISAPIPQPPMIAVETPRP</sequence>
<dbReference type="InterPro" id="IPR037185">
    <property type="entry name" value="EmrE-like"/>
</dbReference>
<comment type="similarity">
    <text evidence="2 6">Belongs to the drug/metabolite transporter (DMT) superfamily. Plant drug/metabolite exporter (P-DME) (TC 2.A.7.4) family.</text>
</comment>
<feature type="transmembrane region" description="Helical" evidence="6">
    <location>
        <begin position="139"/>
        <end position="159"/>
    </location>
</feature>
<dbReference type="SUPFAM" id="SSF103481">
    <property type="entry name" value="Multidrug resistance efflux transporter EmrE"/>
    <property type="match status" value="2"/>
</dbReference>
<evidence type="ECO:0000256" key="4">
    <source>
        <dbReference type="ARBA" id="ARBA00022989"/>
    </source>
</evidence>
<feature type="transmembrane region" description="Helical" evidence="6">
    <location>
        <begin position="17"/>
        <end position="38"/>
    </location>
</feature>
<reference evidence="8" key="1">
    <citation type="submission" date="2018-02" db="EMBL/GenBank/DDBJ databases">
        <authorList>
            <person name="Cohen D.B."/>
            <person name="Kent A.D."/>
        </authorList>
    </citation>
    <scope>NUCLEOTIDE SEQUENCE</scope>
</reference>